<organism evidence="12 13">
    <name type="scientific">Euplotes crassus</name>
    <dbReference type="NCBI Taxonomy" id="5936"/>
    <lineage>
        <taxon>Eukaryota</taxon>
        <taxon>Sar</taxon>
        <taxon>Alveolata</taxon>
        <taxon>Ciliophora</taxon>
        <taxon>Intramacronucleata</taxon>
        <taxon>Spirotrichea</taxon>
        <taxon>Hypotrichia</taxon>
        <taxon>Euplotida</taxon>
        <taxon>Euplotidae</taxon>
        <taxon>Moneuplotes</taxon>
    </lineage>
</organism>
<dbReference type="AlphaFoldDB" id="A0AAD2D2S3"/>
<feature type="binding site" evidence="10">
    <location>
        <begin position="137"/>
        <end position="143"/>
    </location>
    <ligand>
        <name>(6S)-NADPHX</name>
        <dbReference type="ChEBI" id="CHEBI:64076"/>
    </ligand>
</feature>
<keyword evidence="13" id="KW-1185">Reference proteome</keyword>
<evidence type="ECO:0000313" key="13">
    <source>
        <dbReference type="Proteomes" id="UP001295684"/>
    </source>
</evidence>
<feature type="binding site" evidence="10">
    <location>
        <position position="133"/>
    </location>
    <ligand>
        <name>K(+)</name>
        <dbReference type="ChEBI" id="CHEBI:29103"/>
    </ligand>
</feature>
<keyword evidence="5 10" id="KW-0547">Nucleotide-binding</keyword>
<dbReference type="GO" id="GO:0000166">
    <property type="term" value="F:nucleotide binding"/>
    <property type="evidence" value="ECO:0007669"/>
    <property type="project" value="UniProtKB-KW"/>
</dbReference>
<feature type="binding site" evidence="10">
    <location>
        <position position="67"/>
    </location>
    <ligand>
        <name>K(+)</name>
        <dbReference type="ChEBI" id="CHEBI:29103"/>
    </ligand>
</feature>
<feature type="domain" description="YjeF N-terminal" evidence="11">
    <location>
        <begin position="13"/>
        <end position="223"/>
    </location>
</feature>
<evidence type="ECO:0000256" key="6">
    <source>
        <dbReference type="ARBA" id="ARBA00022857"/>
    </source>
</evidence>
<name>A0AAD2D2S3_EUPCR</name>
<protein>
    <recommendedName>
        <fullName evidence="3 10">NAD(P)H-hydrate epimerase</fullName>
        <ecNumber evidence="3 10">5.1.99.6</ecNumber>
    </recommendedName>
    <alternativeName>
        <fullName evidence="10">NAD(P)HX epimerase</fullName>
    </alternativeName>
</protein>
<evidence type="ECO:0000256" key="3">
    <source>
        <dbReference type="ARBA" id="ARBA00012228"/>
    </source>
</evidence>
<comment type="caution">
    <text evidence="12">The sequence shown here is derived from an EMBL/GenBank/DDBJ whole genome shotgun (WGS) entry which is preliminary data.</text>
</comment>
<comment type="catalytic activity">
    <reaction evidence="1 10">
        <text>(6R)-NADHX = (6S)-NADHX</text>
        <dbReference type="Rhea" id="RHEA:32215"/>
        <dbReference type="ChEBI" id="CHEBI:64074"/>
        <dbReference type="ChEBI" id="CHEBI:64075"/>
        <dbReference type="EC" id="5.1.99.6"/>
    </reaction>
</comment>
<comment type="function">
    <text evidence="10">Catalyzes the epimerization of the S- and R-forms of NAD(P)HX, a damaged form of NAD(P)H that is a result of enzymatic or heat-dependent hydration. This is a prerequisite for the S-specific NAD(P)H-hydrate dehydratase to allow the repair of both epimers of NAD(P)HX.</text>
</comment>
<dbReference type="Proteomes" id="UP001295684">
    <property type="component" value="Unassembled WGS sequence"/>
</dbReference>
<dbReference type="PANTHER" id="PTHR13232:SF10">
    <property type="entry name" value="NAD(P)H-HYDRATE EPIMERASE"/>
    <property type="match status" value="1"/>
</dbReference>
<dbReference type="PROSITE" id="PS51385">
    <property type="entry name" value="YJEF_N"/>
    <property type="match status" value="1"/>
</dbReference>
<comment type="catalytic activity">
    <reaction evidence="2 10">
        <text>(6R)-NADPHX = (6S)-NADPHX</text>
        <dbReference type="Rhea" id="RHEA:32227"/>
        <dbReference type="ChEBI" id="CHEBI:64076"/>
        <dbReference type="ChEBI" id="CHEBI:64077"/>
        <dbReference type="EC" id="5.1.99.6"/>
    </reaction>
</comment>
<keyword evidence="6" id="KW-0521">NADP</keyword>
<evidence type="ECO:0000256" key="9">
    <source>
        <dbReference type="ARBA" id="ARBA00023235"/>
    </source>
</evidence>
<dbReference type="Gene3D" id="3.40.50.10260">
    <property type="entry name" value="YjeF N-terminal domain"/>
    <property type="match status" value="1"/>
</dbReference>
<evidence type="ECO:0000256" key="2">
    <source>
        <dbReference type="ARBA" id="ARBA00000909"/>
    </source>
</evidence>
<proteinExistence type="inferred from homology"/>
<comment type="similarity">
    <text evidence="10">Belongs to the NnrE/AIBP family.</text>
</comment>
<dbReference type="EC" id="5.1.99.6" evidence="3 10"/>
<dbReference type="GO" id="GO:0005739">
    <property type="term" value="C:mitochondrion"/>
    <property type="evidence" value="ECO:0007669"/>
    <property type="project" value="TreeGrafter"/>
</dbReference>
<evidence type="ECO:0000256" key="1">
    <source>
        <dbReference type="ARBA" id="ARBA00000013"/>
    </source>
</evidence>
<dbReference type="InterPro" id="IPR036652">
    <property type="entry name" value="YjeF_N_dom_sf"/>
</dbReference>
<evidence type="ECO:0000256" key="10">
    <source>
        <dbReference type="HAMAP-Rule" id="MF_03159"/>
    </source>
</evidence>
<feature type="binding site" evidence="10">
    <location>
        <begin position="66"/>
        <end position="70"/>
    </location>
    <ligand>
        <name>(6S)-NADPHX</name>
        <dbReference type="ChEBI" id="CHEBI:64076"/>
    </ligand>
</feature>
<feature type="binding site" evidence="10">
    <location>
        <position position="169"/>
    </location>
    <ligand>
        <name>K(+)</name>
        <dbReference type="ChEBI" id="CHEBI:29103"/>
    </ligand>
</feature>
<evidence type="ECO:0000256" key="7">
    <source>
        <dbReference type="ARBA" id="ARBA00022958"/>
    </source>
</evidence>
<sequence length="235" mass="26045">METSYSYLGAKEMKDIDDELMADLRYSVYQLMELAGLSVAQSLYHYDKELGGSDGKKVLVIVGPGNNGGDALVAARHLKFFGHSPVVYRVYYPKRPKKDLYEELVTQCENLEIEFIDELPEDITTEAYDYILDGIFGFSFSGSIRAPFDDVITKMGASDVPIASIDVPSGWNVDEGNVNGTFTPSMVISLTAPKKCMEGFTGAHYIGGRFVPKPIIDKYSITLPEYSGLDQFARL</sequence>
<keyword evidence="9 10" id="KW-0413">Isomerase</keyword>
<feature type="binding site" evidence="10">
    <location>
        <position position="166"/>
    </location>
    <ligand>
        <name>(6S)-NADPHX</name>
        <dbReference type="ChEBI" id="CHEBI:64076"/>
    </ligand>
</feature>
<dbReference type="GO" id="GO:0052856">
    <property type="term" value="F:NAD(P)HX epimerase activity"/>
    <property type="evidence" value="ECO:0007669"/>
    <property type="project" value="UniProtKB-UniRule"/>
</dbReference>
<dbReference type="GO" id="GO:0046872">
    <property type="term" value="F:metal ion binding"/>
    <property type="evidence" value="ECO:0007669"/>
    <property type="project" value="UniProtKB-KW"/>
</dbReference>
<reference evidence="12" key="1">
    <citation type="submission" date="2023-07" db="EMBL/GenBank/DDBJ databases">
        <authorList>
            <consortium name="AG Swart"/>
            <person name="Singh M."/>
            <person name="Singh A."/>
            <person name="Seah K."/>
            <person name="Emmerich C."/>
        </authorList>
    </citation>
    <scope>NUCLEOTIDE SEQUENCE</scope>
    <source>
        <strain evidence="12">DP1</strain>
    </source>
</reference>
<gene>
    <name evidence="12" type="ORF">ECRASSUSDP1_LOCUS19441</name>
</gene>
<dbReference type="PANTHER" id="PTHR13232">
    <property type="entry name" value="NAD(P)H-HYDRATE EPIMERASE"/>
    <property type="match status" value="1"/>
</dbReference>
<dbReference type="InterPro" id="IPR004443">
    <property type="entry name" value="YjeF_N_dom"/>
</dbReference>
<keyword evidence="4 10" id="KW-0479">Metal-binding</keyword>
<dbReference type="NCBIfam" id="TIGR00197">
    <property type="entry name" value="yjeF_nterm"/>
    <property type="match status" value="1"/>
</dbReference>
<comment type="cofactor">
    <cofactor evidence="10">
        <name>K(+)</name>
        <dbReference type="ChEBI" id="CHEBI:29103"/>
    </cofactor>
    <text evidence="10">Binds 1 potassium ion per subunit.</text>
</comment>
<accession>A0AAD2D2S3</accession>
<keyword evidence="8 10" id="KW-0520">NAD</keyword>
<keyword evidence="7 10" id="KW-0630">Potassium</keyword>
<evidence type="ECO:0000259" key="11">
    <source>
        <dbReference type="PROSITE" id="PS51385"/>
    </source>
</evidence>
<dbReference type="EMBL" id="CAMPGE010019737">
    <property type="protein sequence ID" value="CAI2378050.1"/>
    <property type="molecule type" value="Genomic_DNA"/>
</dbReference>
<dbReference type="Pfam" id="PF03853">
    <property type="entry name" value="YjeF_N"/>
    <property type="match status" value="1"/>
</dbReference>
<dbReference type="HAMAP" id="MF_01966">
    <property type="entry name" value="NADHX_epimerase"/>
    <property type="match status" value="1"/>
</dbReference>
<evidence type="ECO:0000256" key="5">
    <source>
        <dbReference type="ARBA" id="ARBA00022741"/>
    </source>
</evidence>
<comment type="caution">
    <text evidence="10">Lacks conserved residue(s) required for the propagation of feature annotation.</text>
</comment>
<dbReference type="SUPFAM" id="SSF64153">
    <property type="entry name" value="YjeF N-terminal domain-like"/>
    <property type="match status" value="1"/>
</dbReference>
<dbReference type="InterPro" id="IPR032976">
    <property type="entry name" value="YJEFN_prot_NAXE-like"/>
</dbReference>
<evidence type="ECO:0000313" key="12">
    <source>
        <dbReference type="EMBL" id="CAI2378050.1"/>
    </source>
</evidence>
<evidence type="ECO:0000256" key="8">
    <source>
        <dbReference type="ARBA" id="ARBA00023027"/>
    </source>
</evidence>
<evidence type="ECO:0000256" key="4">
    <source>
        <dbReference type="ARBA" id="ARBA00022723"/>
    </source>
</evidence>